<evidence type="ECO:0000259" key="6">
    <source>
        <dbReference type="Pfam" id="PF07731"/>
    </source>
</evidence>
<protein>
    <submittedName>
        <fullName evidence="8">Multicopper oxidase domain-containing protein</fullName>
    </submittedName>
</protein>
<dbReference type="InterPro" id="IPR008972">
    <property type="entry name" value="Cupredoxin"/>
</dbReference>
<dbReference type="Pfam" id="PF07732">
    <property type="entry name" value="Cu-oxidase_3"/>
    <property type="match status" value="1"/>
</dbReference>
<evidence type="ECO:0000256" key="4">
    <source>
        <dbReference type="SAM" id="MobiDB-lite"/>
    </source>
</evidence>
<dbReference type="PANTHER" id="PTHR48267">
    <property type="entry name" value="CUPREDOXIN SUPERFAMILY PROTEIN"/>
    <property type="match status" value="1"/>
</dbReference>
<feature type="transmembrane region" description="Helical" evidence="5">
    <location>
        <begin position="91"/>
        <end position="113"/>
    </location>
</feature>
<dbReference type="InterPro" id="IPR011706">
    <property type="entry name" value="Cu-oxidase_C"/>
</dbReference>
<feature type="domain" description="Plastocyanin-like" evidence="6">
    <location>
        <begin position="498"/>
        <end position="607"/>
    </location>
</feature>
<reference evidence="8 9" key="1">
    <citation type="submission" date="2019-09" db="EMBL/GenBank/DDBJ databases">
        <title>Genome Sequences of Streptomyces kaniharaensis ATCC 21070.</title>
        <authorList>
            <person name="Zhu W."/>
            <person name="De Crecy-Lagard V."/>
            <person name="Richards N.G."/>
        </authorList>
    </citation>
    <scope>NUCLEOTIDE SEQUENCE [LARGE SCALE GENOMIC DNA]</scope>
    <source>
        <strain evidence="8 9">SF-557</strain>
    </source>
</reference>
<dbReference type="InterPro" id="IPR011707">
    <property type="entry name" value="Cu-oxidase-like_N"/>
</dbReference>
<dbReference type="PANTHER" id="PTHR48267:SF1">
    <property type="entry name" value="BILIRUBIN OXIDASE"/>
    <property type="match status" value="1"/>
</dbReference>
<dbReference type="InterPro" id="IPR045087">
    <property type="entry name" value="Cu-oxidase_fam"/>
</dbReference>
<evidence type="ECO:0000256" key="3">
    <source>
        <dbReference type="ARBA" id="ARBA00023002"/>
    </source>
</evidence>
<dbReference type="GO" id="GO:0005507">
    <property type="term" value="F:copper ion binding"/>
    <property type="evidence" value="ECO:0007669"/>
    <property type="project" value="InterPro"/>
</dbReference>
<dbReference type="SUPFAM" id="SSF49503">
    <property type="entry name" value="Cupredoxins"/>
    <property type="match status" value="3"/>
</dbReference>
<dbReference type="AlphaFoldDB" id="A0A6N7KTV5"/>
<accession>A0A6N7KTV5</accession>
<comment type="similarity">
    <text evidence="1">Belongs to the multicopper oxidase family.</text>
</comment>
<keyword evidence="5" id="KW-0812">Transmembrane</keyword>
<dbReference type="InterPro" id="IPR002355">
    <property type="entry name" value="Cu_oxidase_Cu_BS"/>
</dbReference>
<name>A0A6N7KTV5_9ACTN</name>
<evidence type="ECO:0000259" key="7">
    <source>
        <dbReference type="Pfam" id="PF07732"/>
    </source>
</evidence>
<evidence type="ECO:0000256" key="5">
    <source>
        <dbReference type="SAM" id="Phobius"/>
    </source>
</evidence>
<dbReference type="GO" id="GO:0016491">
    <property type="term" value="F:oxidoreductase activity"/>
    <property type="evidence" value="ECO:0007669"/>
    <property type="project" value="UniProtKB-KW"/>
</dbReference>
<comment type="caution">
    <text evidence="8">The sequence shown here is derived from an EMBL/GenBank/DDBJ whole genome shotgun (WGS) entry which is preliminary data.</text>
</comment>
<feature type="domain" description="Plastocyanin-like" evidence="7">
    <location>
        <begin position="164"/>
        <end position="226"/>
    </location>
</feature>
<evidence type="ECO:0000313" key="9">
    <source>
        <dbReference type="Proteomes" id="UP000450000"/>
    </source>
</evidence>
<gene>
    <name evidence="8" type="ORF">F7Q99_22470</name>
</gene>
<sequence length="607" mass="66000">MARTRPALAAVDHGRACRRRHRPDRRRLHACARRAHHARRAAGQRRPVRAGRRLAGAAARLRGQPERTGRPRAASAARRAGGGGQVNRRRFLGLGASVFGAGALAAVAAPSAVRLLAEGRPGQVLSSELELPPPFQVPLPVPPVLKPVGSDGTSDYYEITQQVAQLEILPGVRTEAWTYGGSFPGPTVATRSGRAAVIRHRNQLPVPSVVHLHGGHTPADSDGYPMDLLLPVGWDGARSIPGMPGMEHHAAGRCVTGERTNTYPGHQRAATLWYHDHRMGFTGPGVWRGLVGFHLVHDDEEAALPLPQGDRDVPLMLADRSFAADGSFAYPAADPTDPAVPGVTDDYMNGVLGDVILVNGAPWPRLDVDRARYRLRLLNASNARLYRLELDPQPSGGDALVQIGSDGGLLEAPVTHDTLELSPAERFDVVVDFSRYEPGTSVCLLNTLGTGRTAEVMRFDVSSRRVTDDATVPERLAAVERLDPDAVVATRDFTFRRSRGDGWTINGELFEPGRDLARPALGSTELWRFSSDLHHSVHVHLNHFQVLARNGDDPGPYDAGWKDTVGLRPAEAVEVLVRFTDYAGTYLLHCHNLEHEDMAMMADFVVE</sequence>
<keyword evidence="5" id="KW-1133">Transmembrane helix</keyword>
<dbReference type="Gene3D" id="2.60.40.420">
    <property type="entry name" value="Cupredoxins - blue copper proteins"/>
    <property type="match status" value="4"/>
</dbReference>
<keyword evidence="3" id="KW-0560">Oxidoreductase</keyword>
<dbReference type="EMBL" id="WBOF01000001">
    <property type="protein sequence ID" value="MQS14950.1"/>
    <property type="molecule type" value="Genomic_DNA"/>
</dbReference>
<dbReference type="Pfam" id="PF07731">
    <property type="entry name" value="Cu-oxidase_2"/>
    <property type="match status" value="1"/>
</dbReference>
<keyword evidence="5" id="KW-0472">Membrane</keyword>
<evidence type="ECO:0000256" key="2">
    <source>
        <dbReference type="ARBA" id="ARBA00022723"/>
    </source>
</evidence>
<proteinExistence type="inferred from homology"/>
<evidence type="ECO:0000256" key="1">
    <source>
        <dbReference type="ARBA" id="ARBA00010609"/>
    </source>
</evidence>
<dbReference type="PROSITE" id="PS00080">
    <property type="entry name" value="MULTICOPPER_OXIDASE2"/>
    <property type="match status" value="1"/>
</dbReference>
<dbReference type="Proteomes" id="UP000450000">
    <property type="component" value="Unassembled WGS sequence"/>
</dbReference>
<feature type="region of interest" description="Disordered" evidence="4">
    <location>
        <begin position="58"/>
        <end position="85"/>
    </location>
</feature>
<organism evidence="8 9">
    <name type="scientific">Streptomyces kaniharaensis</name>
    <dbReference type="NCBI Taxonomy" id="212423"/>
    <lineage>
        <taxon>Bacteria</taxon>
        <taxon>Bacillati</taxon>
        <taxon>Actinomycetota</taxon>
        <taxon>Actinomycetes</taxon>
        <taxon>Kitasatosporales</taxon>
        <taxon>Streptomycetaceae</taxon>
        <taxon>Streptomyces</taxon>
    </lineage>
</organism>
<evidence type="ECO:0000313" key="8">
    <source>
        <dbReference type="EMBL" id="MQS14950.1"/>
    </source>
</evidence>
<dbReference type="OrthoDB" id="345021at2"/>
<keyword evidence="9" id="KW-1185">Reference proteome</keyword>
<keyword evidence="2" id="KW-0479">Metal-binding</keyword>